<protein>
    <submittedName>
        <fullName evidence="3">Uncharacterized iron-regulated membrane protein</fullName>
    </submittedName>
</protein>
<feature type="transmembrane region" description="Helical" evidence="1">
    <location>
        <begin position="226"/>
        <end position="245"/>
    </location>
</feature>
<organism evidence="3 4">
    <name type="scientific">Methylocapsa palsarum</name>
    <dbReference type="NCBI Taxonomy" id="1612308"/>
    <lineage>
        <taxon>Bacteria</taxon>
        <taxon>Pseudomonadati</taxon>
        <taxon>Pseudomonadota</taxon>
        <taxon>Alphaproteobacteria</taxon>
        <taxon>Hyphomicrobiales</taxon>
        <taxon>Beijerinckiaceae</taxon>
        <taxon>Methylocapsa</taxon>
    </lineage>
</organism>
<keyword evidence="1" id="KW-1133">Transmembrane helix</keyword>
<proteinExistence type="predicted"/>
<feature type="transmembrane region" description="Helical" evidence="1">
    <location>
        <begin position="370"/>
        <end position="390"/>
    </location>
</feature>
<evidence type="ECO:0000313" key="3">
    <source>
        <dbReference type="EMBL" id="SFK69186.1"/>
    </source>
</evidence>
<sequence>MPEHILEGRAAIRLAPRPSPRLALGRKLWIQFHSLIGLFLGAVFVVIGLTGSILAYWQTIDEGLNSAIMRVENPTQASYRPLDEIFAAAQAAAPESGRAERLRLPRHPGAAAAVTYIVPVDDLSSDYYEVFVDPYTAKATGRRLIAHGDNLLSQPFIRIVMDLHWTLLLGYDRGYVVGVVAIFIFLSSFAGLYLWWPRNSAWRQALTIKWNATPERVAFDVHKTTGLYLGGVLIVLLATGIVMIFKPQARAIVETFSPIREEPRNFKSTLIPGRAPIGLDSALVAANAVFPDGRAHWILLPGNPGGVYVVGKQSESEPNRASTNRNVTIDQYSGAILHIQDRNTFTAGETFLEWQYPLHCGEAFGNAGRAVVMAAGFTPLILSLSGFFRWRQKRRARRR</sequence>
<dbReference type="STRING" id="1612308.SAMN05444581_11564"/>
<dbReference type="Pfam" id="PF03929">
    <property type="entry name" value="PepSY_TM"/>
    <property type="match status" value="1"/>
</dbReference>
<gene>
    <name evidence="3" type="ORF">SAMN05444581_11564</name>
</gene>
<reference evidence="3 4" key="1">
    <citation type="submission" date="2016-10" db="EMBL/GenBank/DDBJ databases">
        <authorList>
            <person name="de Groot N.N."/>
        </authorList>
    </citation>
    <scope>NUCLEOTIDE SEQUENCE [LARGE SCALE GENOMIC DNA]</scope>
    <source>
        <strain evidence="3 4">NE2</strain>
    </source>
</reference>
<dbReference type="Proteomes" id="UP000198755">
    <property type="component" value="Unassembled WGS sequence"/>
</dbReference>
<feature type="transmembrane region" description="Helical" evidence="1">
    <location>
        <begin position="175"/>
        <end position="196"/>
    </location>
</feature>
<accession>A0A1I4BMI9</accession>
<dbReference type="EMBL" id="FOSN01000015">
    <property type="protein sequence ID" value="SFK69186.1"/>
    <property type="molecule type" value="Genomic_DNA"/>
</dbReference>
<dbReference type="Pfam" id="PF03413">
    <property type="entry name" value="PepSY"/>
    <property type="match status" value="1"/>
</dbReference>
<dbReference type="PANTHER" id="PTHR34219">
    <property type="entry name" value="IRON-REGULATED INNER MEMBRANE PROTEIN-RELATED"/>
    <property type="match status" value="1"/>
</dbReference>
<evidence type="ECO:0000259" key="2">
    <source>
        <dbReference type="Pfam" id="PF03413"/>
    </source>
</evidence>
<feature type="domain" description="PepSY" evidence="2">
    <location>
        <begin position="277"/>
        <end position="337"/>
    </location>
</feature>
<name>A0A1I4BMI9_9HYPH</name>
<feature type="transmembrane region" description="Helical" evidence="1">
    <location>
        <begin position="35"/>
        <end position="57"/>
    </location>
</feature>
<dbReference type="AlphaFoldDB" id="A0A1I4BMI9"/>
<keyword evidence="4" id="KW-1185">Reference proteome</keyword>
<dbReference type="RefSeq" id="WP_091685172.1">
    <property type="nucleotide sequence ID" value="NZ_FOSN01000015.1"/>
</dbReference>
<keyword evidence="1" id="KW-0812">Transmembrane</keyword>
<evidence type="ECO:0000256" key="1">
    <source>
        <dbReference type="SAM" id="Phobius"/>
    </source>
</evidence>
<evidence type="ECO:0000313" key="4">
    <source>
        <dbReference type="Proteomes" id="UP000198755"/>
    </source>
</evidence>
<dbReference type="InterPro" id="IPR005625">
    <property type="entry name" value="PepSY-ass_TM"/>
</dbReference>
<dbReference type="InterPro" id="IPR025711">
    <property type="entry name" value="PepSY"/>
</dbReference>
<dbReference type="OrthoDB" id="7238323at2"/>
<keyword evidence="1" id="KW-0472">Membrane</keyword>